<sequence>MIVSHNSKSTLKEVPLYMRQSWLKVTDPIRTACICESGVNPTIALKSVLNTEVPNNPCLKCFFKCLAIKLNFMEATTGDFLKYELLRQVEGMTTEIFDKCNDKIKSEEDLCKKAFNMYMCLVHYVSEPKKHYNMYNIKLLIPFLIIAFIINNCIVFVNSDDDFDESVTHTENNRAGASTAGTGQVKTDAASKNSGTQNFSLGNTILVSIFNSLAVYCLKKFA</sequence>
<dbReference type="Gene3D" id="1.10.238.20">
    <property type="entry name" value="Pheromone/general odorant binding protein domain"/>
    <property type="match status" value="1"/>
</dbReference>
<gene>
    <name evidence="3" type="ORF">RN001_009958</name>
</gene>
<keyword evidence="2" id="KW-0472">Membrane</keyword>
<protein>
    <submittedName>
        <fullName evidence="3">Uncharacterized protein</fullName>
    </submittedName>
</protein>
<keyword evidence="2" id="KW-1133">Transmembrane helix</keyword>
<dbReference type="SMART" id="SM00708">
    <property type="entry name" value="PhBP"/>
    <property type="match status" value="1"/>
</dbReference>
<dbReference type="Proteomes" id="UP001353858">
    <property type="component" value="Unassembled WGS sequence"/>
</dbReference>
<dbReference type="InterPro" id="IPR036728">
    <property type="entry name" value="PBP_GOBP_sf"/>
</dbReference>
<keyword evidence="4" id="KW-1185">Reference proteome</keyword>
<feature type="transmembrane region" description="Helical" evidence="2">
    <location>
        <begin position="139"/>
        <end position="157"/>
    </location>
</feature>
<organism evidence="3 4">
    <name type="scientific">Aquatica leii</name>
    <dbReference type="NCBI Taxonomy" id="1421715"/>
    <lineage>
        <taxon>Eukaryota</taxon>
        <taxon>Metazoa</taxon>
        <taxon>Ecdysozoa</taxon>
        <taxon>Arthropoda</taxon>
        <taxon>Hexapoda</taxon>
        <taxon>Insecta</taxon>
        <taxon>Pterygota</taxon>
        <taxon>Neoptera</taxon>
        <taxon>Endopterygota</taxon>
        <taxon>Coleoptera</taxon>
        <taxon>Polyphaga</taxon>
        <taxon>Elateriformia</taxon>
        <taxon>Elateroidea</taxon>
        <taxon>Lampyridae</taxon>
        <taxon>Luciolinae</taxon>
        <taxon>Aquatica</taxon>
    </lineage>
</organism>
<name>A0AAN7P5W7_9COLE</name>
<dbReference type="InterPro" id="IPR006170">
    <property type="entry name" value="PBP/GOBP"/>
</dbReference>
<evidence type="ECO:0000256" key="1">
    <source>
        <dbReference type="SAM" id="MobiDB-lite"/>
    </source>
</evidence>
<evidence type="ECO:0000313" key="4">
    <source>
        <dbReference type="Proteomes" id="UP001353858"/>
    </source>
</evidence>
<accession>A0AAN7P5W7</accession>
<comment type="caution">
    <text evidence="3">The sequence shown here is derived from an EMBL/GenBank/DDBJ whole genome shotgun (WGS) entry which is preliminary data.</text>
</comment>
<dbReference type="AlphaFoldDB" id="A0AAN7P5W7"/>
<dbReference type="SUPFAM" id="SSF47565">
    <property type="entry name" value="Insect pheromone/odorant-binding proteins"/>
    <property type="match status" value="1"/>
</dbReference>
<reference evidence="4" key="1">
    <citation type="submission" date="2023-01" db="EMBL/GenBank/DDBJ databases">
        <title>Key to firefly adult light organ development and bioluminescence: homeobox transcription factors regulate luciferase expression and transportation to peroxisome.</title>
        <authorList>
            <person name="Fu X."/>
        </authorList>
    </citation>
    <scope>NUCLEOTIDE SEQUENCE [LARGE SCALE GENOMIC DNA]</scope>
</reference>
<proteinExistence type="predicted"/>
<dbReference type="CDD" id="cd23992">
    <property type="entry name" value="PBP_GOBP"/>
    <property type="match status" value="1"/>
</dbReference>
<feature type="transmembrane region" description="Helical" evidence="2">
    <location>
        <begin position="199"/>
        <end position="218"/>
    </location>
</feature>
<feature type="region of interest" description="Disordered" evidence="1">
    <location>
        <begin position="173"/>
        <end position="193"/>
    </location>
</feature>
<dbReference type="Pfam" id="PF01395">
    <property type="entry name" value="PBP_GOBP"/>
    <property type="match status" value="1"/>
</dbReference>
<dbReference type="GO" id="GO:0005549">
    <property type="term" value="F:odorant binding"/>
    <property type="evidence" value="ECO:0007669"/>
    <property type="project" value="InterPro"/>
</dbReference>
<evidence type="ECO:0000256" key="2">
    <source>
        <dbReference type="SAM" id="Phobius"/>
    </source>
</evidence>
<dbReference type="EMBL" id="JARPUR010000004">
    <property type="protein sequence ID" value="KAK4877452.1"/>
    <property type="molecule type" value="Genomic_DNA"/>
</dbReference>
<evidence type="ECO:0000313" key="3">
    <source>
        <dbReference type="EMBL" id="KAK4877452.1"/>
    </source>
</evidence>
<keyword evidence="2" id="KW-0812">Transmembrane</keyword>